<dbReference type="STRING" id="4113.M1D6V6"/>
<evidence type="ECO:0000313" key="2">
    <source>
        <dbReference type="Proteomes" id="UP000011115"/>
    </source>
</evidence>
<name>M1D6V6_SOLTU</name>
<keyword evidence="2" id="KW-1185">Reference proteome</keyword>
<dbReference type="EnsemblPlants" id="PGSC0003DMT400083298">
    <property type="protein sequence ID" value="PGSC0003DMT400083298"/>
    <property type="gene ID" value="PGSC0003DMG400033173"/>
</dbReference>
<dbReference type="eggNOG" id="KOG0017">
    <property type="taxonomic scope" value="Eukaryota"/>
</dbReference>
<evidence type="ECO:0000313" key="1">
    <source>
        <dbReference type="EnsemblPlants" id="PGSC0003DMT400083298"/>
    </source>
</evidence>
<dbReference type="AlphaFoldDB" id="M1D6V6"/>
<sequence length="88" mass="10502">MLFLGVQRNNQLLLSRLVKLNTWQRHHAIWFRRLLKELNLPQIEATMICVDNKSTQALAKNPVYCDRSKHIDTRYHFILKCIAKKEVE</sequence>
<accession>M1D6V6</accession>
<dbReference type="Proteomes" id="UP000011115">
    <property type="component" value="Unassembled WGS sequence"/>
</dbReference>
<dbReference type="Gramene" id="PGSC0003DMT400083298">
    <property type="protein sequence ID" value="PGSC0003DMT400083298"/>
    <property type="gene ID" value="PGSC0003DMG400033173"/>
</dbReference>
<protein>
    <submittedName>
        <fullName evidence="1">Copia-type polyprotein</fullName>
    </submittedName>
</protein>
<reference evidence="2" key="1">
    <citation type="journal article" date="2011" name="Nature">
        <title>Genome sequence and analysis of the tuber crop potato.</title>
        <authorList>
            <consortium name="The Potato Genome Sequencing Consortium"/>
        </authorList>
    </citation>
    <scope>NUCLEOTIDE SEQUENCE [LARGE SCALE GENOMIC DNA]</scope>
    <source>
        <strain evidence="2">cv. DM1-3 516 R44</strain>
    </source>
</reference>
<dbReference type="InParanoid" id="M1D6V6"/>
<dbReference type="PaxDb" id="4113-PGSC0003DMT400083298"/>
<proteinExistence type="predicted"/>
<organism evidence="1 2">
    <name type="scientific">Solanum tuberosum</name>
    <name type="common">Potato</name>
    <dbReference type="NCBI Taxonomy" id="4113"/>
    <lineage>
        <taxon>Eukaryota</taxon>
        <taxon>Viridiplantae</taxon>
        <taxon>Streptophyta</taxon>
        <taxon>Embryophyta</taxon>
        <taxon>Tracheophyta</taxon>
        <taxon>Spermatophyta</taxon>
        <taxon>Magnoliopsida</taxon>
        <taxon>eudicotyledons</taxon>
        <taxon>Gunneridae</taxon>
        <taxon>Pentapetalae</taxon>
        <taxon>asterids</taxon>
        <taxon>lamiids</taxon>
        <taxon>Solanales</taxon>
        <taxon>Solanaceae</taxon>
        <taxon>Solanoideae</taxon>
        <taxon>Solaneae</taxon>
        <taxon>Solanum</taxon>
    </lineage>
</organism>
<reference evidence="1" key="2">
    <citation type="submission" date="2015-06" db="UniProtKB">
        <authorList>
            <consortium name="EnsemblPlants"/>
        </authorList>
    </citation>
    <scope>IDENTIFICATION</scope>
    <source>
        <strain evidence="1">DM1-3 516 R44</strain>
    </source>
</reference>
<dbReference type="CDD" id="cd09272">
    <property type="entry name" value="RNase_HI_RT_Ty1"/>
    <property type="match status" value="1"/>
</dbReference>
<dbReference type="HOGENOM" id="CLU_2473350_0_0_1"/>